<protein>
    <submittedName>
        <fullName evidence="3">IS3 family transposase</fullName>
    </submittedName>
</protein>
<organism evidence="3 4">
    <name type="scientific">Rhodococcus opacus</name>
    <name type="common">Nocardia opaca</name>
    <dbReference type="NCBI Taxonomy" id="37919"/>
    <lineage>
        <taxon>Bacteria</taxon>
        <taxon>Bacillati</taxon>
        <taxon>Actinomycetota</taxon>
        <taxon>Actinomycetes</taxon>
        <taxon>Mycobacteriales</taxon>
        <taxon>Nocardiaceae</taxon>
        <taxon>Rhodococcus</taxon>
    </lineage>
</organism>
<gene>
    <name evidence="3" type="ORF">C5613_21490</name>
</gene>
<dbReference type="EMBL" id="PUIO01000026">
    <property type="protein sequence ID" value="PQP22929.1"/>
    <property type="molecule type" value="Genomic_DNA"/>
</dbReference>
<name>A0A2S8J7N1_RHOOP</name>
<dbReference type="Pfam" id="PF00665">
    <property type="entry name" value="rve"/>
    <property type="match status" value="1"/>
</dbReference>
<evidence type="ECO:0000259" key="2">
    <source>
        <dbReference type="PROSITE" id="PS50994"/>
    </source>
</evidence>
<sequence length="337" mass="37913">MIGFVDELTATGIGVRAACGLVGLPRSTYYRLTHHYRHYRPVADPIPQKNRQQPATLTAAERAAGVSALESAEYAELSVVQTYWRAFDAGLVCCSERTFYRVAAEQNMVGDRRRRKHGGGSTSRHKPIVRCGRVGELWSWDVTELRGPRTQDRYKLYLVIDVFSRYPVAWRIEYTENTQRAVDMFALAIDEHGAPGVVHADNGAIMRAHTLVEALADNGVLASYTRPRVSDDNPFSESLFKTIKYDLSCPTLFENIDHARDWTAQFLHRYATEHRHSGLGRHTPAAIHAGTATLVRQRRQQALDRYWSKHPERFRSKPTAPALPGPTGINTNVSQTG</sequence>
<dbReference type="SUPFAM" id="SSF53098">
    <property type="entry name" value="Ribonuclease H-like"/>
    <property type="match status" value="1"/>
</dbReference>
<evidence type="ECO:0000256" key="1">
    <source>
        <dbReference type="SAM" id="MobiDB-lite"/>
    </source>
</evidence>
<dbReference type="InterPro" id="IPR012337">
    <property type="entry name" value="RNaseH-like_sf"/>
</dbReference>
<proteinExistence type="predicted"/>
<comment type="caution">
    <text evidence="3">The sequence shown here is derived from an EMBL/GenBank/DDBJ whole genome shotgun (WGS) entry which is preliminary data.</text>
</comment>
<dbReference type="GO" id="GO:0003676">
    <property type="term" value="F:nucleic acid binding"/>
    <property type="evidence" value="ECO:0007669"/>
    <property type="project" value="InterPro"/>
</dbReference>
<feature type="domain" description="Integrase catalytic" evidence="2">
    <location>
        <begin position="123"/>
        <end position="292"/>
    </location>
</feature>
<dbReference type="InterPro" id="IPR050900">
    <property type="entry name" value="Transposase_IS3/IS150/IS904"/>
</dbReference>
<evidence type="ECO:0000313" key="4">
    <source>
        <dbReference type="Proteomes" id="UP000239290"/>
    </source>
</evidence>
<dbReference type="InterPro" id="IPR001584">
    <property type="entry name" value="Integrase_cat-core"/>
</dbReference>
<dbReference type="GO" id="GO:0015074">
    <property type="term" value="P:DNA integration"/>
    <property type="evidence" value="ECO:0007669"/>
    <property type="project" value="InterPro"/>
</dbReference>
<dbReference type="InterPro" id="IPR036397">
    <property type="entry name" value="RNaseH_sf"/>
</dbReference>
<dbReference type="PANTHER" id="PTHR46889:SF4">
    <property type="entry name" value="TRANSPOSASE INSO FOR INSERTION SEQUENCE ELEMENT IS911B-RELATED"/>
    <property type="match status" value="1"/>
</dbReference>
<dbReference type="Gene3D" id="3.30.420.10">
    <property type="entry name" value="Ribonuclease H-like superfamily/Ribonuclease H"/>
    <property type="match status" value="1"/>
</dbReference>
<feature type="region of interest" description="Disordered" evidence="1">
    <location>
        <begin position="313"/>
        <end position="337"/>
    </location>
</feature>
<evidence type="ECO:0000313" key="3">
    <source>
        <dbReference type="EMBL" id="PQP22929.1"/>
    </source>
</evidence>
<dbReference type="Proteomes" id="UP000239290">
    <property type="component" value="Unassembled WGS sequence"/>
</dbReference>
<dbReference type="AlphaFoldDB" id="A0A2S8J7N1"/>
<dbReference type="PROSITE" id="PS50994">
    <property type="entry name" value="INTEGRASE"/>
    <property type="match status" value="1"/>
</dbReference>
<accession>A0A2S8J7N1</accession>
<dbReference type="PANTHER" id="PTHR46889">
    <property type="entry name" value="TRANSPOSASE INSF FOR INSERTION SEQUENCE IS3B-RELATED"/>
    <property type="match status" value="1"/>
</dbReference>
<feature type="compositionally biased region" description="Polar residues" evidence="1">
    <location>
        <begin position="328"/>
        <end position="337"/>
    </location>
</feature>
<reference evidence="4" key="1">
    <citation type="submission" date="2018-02" db="EMBL/GenBank/DDBJ databases">
        <title>Draft genome sequencing of Rhodococcus opacus KU647198.</title>
        <authorList>
            <person name="Zheng B.-X."/>
        </authorList>
    </citation>
    <scope>NUCLEOTIDE SEQUENCE [LARGE SCALE GENOMIC DNA]</scope>
    <source>
        <strain evidence="4">04-OD7</strain>
    </source>
</reference>